<proteinExistence type="inferred from homology"/>
<keyword evidence="2" id="KW-1015">Disulfide bond</keyword>
<keyword evidence="3" id="KW-0732">Signal</keyword>
<reference evidence="5 6" key="1">
    <citation type="journal article" date="2023" name="Elife">
        <title>Identification of key yeast species and microbe-microbe interactions impacting larval growth of Drosophila in the wild.</title>
        <authorList>
            <person name="Mure A."/>
            <person name="Sugiura Y."/>
            <person name="Maeda R."/>
            <person name="Honda K."/>
            <person name="Sakurai N."/>
            <person name="Takahashi Y."/>
            <person name="Watada M."/>
            <person name="Katoh T."/>
            <person name="Gotoh A."/>
            <person name="Gotoh Y."/>
            <person name="Taniguchi I."/>
            <person name="Nakamura K."/>
            <person name="Hayashi T."/>
            <person name="Katayama T."/>
            <person name="Uemura T."/>
            <person name="Hattori Y."/>
        </authorList>
    </citation>
    <scope>NUCLEOTIDE SEQUENCE [LARGE SCALE GENOMIC DNA]</scope>
    <source>
        <strain evidence="5 6">PK-24</strain>
    </source>
</reference>
<dbReference type="GO" id="GO:0006508">
    <property type="term" value="P:proteolysis"/>
    <property type="evidence" value="ECO:0007669"/>
    <property type="project" value="InterPro"/>
</dbReference>
<evidence type="ECO:0000313" key="5">
    <source>
        <dbReference type="EMBL" id="GMM44731.1"/>
    </source>
</evidence>
<protein>
    <recommendedName>
        <fullName evidence="4">Peptidase A1 domain-containing protein</fullName>
    </recommendedName>
</protein>
<evidence type="ECO:0000313" key="6">
    <source>
        <dbReference type="Proteomes" id="UP001378960"/>
    </source>
</evidence>
<dbReference type="Pfam" id="PF00026">
    <property type="entry name" value="Asp"/>
    <property type="match status" value="1"/>
</dbReference>
<dbReference type="Gene3D" id="2.40.70.10">
    <property type="entry name" value="Acid Proteases"/>
    <property type="match status" value="2"/>
</dbReference>
<comment type="similarity">
    <text evidence="1">Belongs to the peptidase A1 family.</text>
</comment>
<dbReference type="PROSITE" id="PS51767">
    <property type="entry name" value="PEPTIDASE_A1"/>
    <property type="match status" value="1"/>
</dbReference>
<evidence type="ECO:0000256" key="3">
    <source>
        <dbReference type="SAM" id="SignalP"/>
    </source>
</evidence>
<evidence type="ECO:0000256" key="1">
    <source>
        <dbReference type="ARBA" id="ARBA00007447"/>
    </source>
</evidence>
<feature type="domain" description="Peptidase A1" evidence="4">
    <location>
        <begin position="48"/>
        <end position="648"/>
    </location>
</feature>
<dbReference type="InterPro" id="IPR001461">
    <property type="entry name" value="Aspartic_peptidase_A1"/>
</dbReference>
<feature type="chain" id="PRO_5043540234" description="Peptidase A1 domain-containing protein" evidence="3">
    <location>
        <begin position="17"/>
        <end position="718"/>
    </location>
</feature>
<dbReference type="Proteomes" id="UP001378960">
    <property type="component" value="Unassembled WGS sequence"/>
</dbReference>
<accession>A0AAV5QZR7</accession>
<dbReference type="GO" id="GO:0004190">
    <property type="term" value="F:aspartic-type endopeptidase activity"/>
    <property type="evidence" value="ECO:0007669"/>
    <property type="project" value="InterPro"/>
</dbReference>
<feature type="signal peptide" evidence="3">
    <location>
        <begin position="1"/>
        <end position="16"/>
    </location>
</feature>
<keyword evidence="6" id="KW-1185">Reference proteome</keyword>
<dbReference type="PANTHER" id="PTHR47966:SF51">
    <property type="entry name" value="BETA-SITE APP-CLEAVING ENZYME, ISOFORM A-RELATED"/>
    <property type="match status" value="1"/>
</dbReference>
<name>A0AAV5QZR7_PICKL</name>
<dbReference type="InterPro" id="IPR021109">
    <property type="entry name" value="Peptidase_aspartic_dom_sf"/>
</dbReference>
<sequence>MNFKLALISSLAVVNALPTLIRREETSNSSSSLPGFIKQDLYSGVNFNAIQVSLGSDNQTVLLRLDTSSPEVWINSALNEYCLAYYPLDYSNSSSWNEFNIELQQDVKDSYESYQADAASVLDHASGTEQLSSYGEAAKTKYSSFFSQQQVSVESKISGFVKTATGDIPSSFETLGQGITSKAGVFATSVTSWGREFATDVTSIGGSAYTFVTEKGGNVASSVTSEGGQFASSITSEFGGLTADVLGGWNKLTQGFASAVLKRDEGTPTLSISSVAYSSSYSFVPQYDFSNQTSNQTSDFDIDLDSIFLAIQNDCSLYGVYNYSSSDTFDTDDTYSILSYGEDFASGIWGNDTITISNVSVDSLIGVADISDTNIGIFGIGKSSNETGIKSYPDILAESGEIGKSFYSLYLGEYESTIIFGGVAEEYFEGNITLFPLLNVTDGLAITLLGLNVSMDGISGRTNNSVSALDEKTPAYIDIISNPLLLPEAALELLVGGLNSVFNVTYSDTYGRFLLTEKVESSTDNSTSSDDSYDISDILLTFDFQGSLFDVPLEQFVEYFDPDELAYYNTSTPYSQNITNSSFFFNIDLNTTDGSGDDNIDSDDDDVPEVYLLNILPSDSDAVVLGLDFFKDTIALFVDLEADVLGFAKSAEDYDVSYNDSTIIEPDEKADGSDDDYYYISEDDDESKPVSIILVTDEIPYAVKAPDFDSYYGSENNH</sequence>
<dbReference type="SUPFAM" id="SSF50630">
    <property type="entry name" value="Acid proteases"/>
    <property type="match status" value="2"/>
</dbReference>
<evidence type="ECO:0000259" key="4">
    <source>
        <dbReference type="PROSITE" id="PS51767"/>
    </source>
</evidence>
<organism evidence="5 6">
    <name type="scientific">Pichia kluyveri</name>
    <name type="common">Yeast</name>
    <dbReference type="NCBI Taxonomy" id="36015"/>
    <lineage>
        <taxon>Eukaryota</taxon>
        <taxon>Fungi</taxon>
        <taxon>Dikarya</taxon>
        <taxon>Ascomycota</taxon>
        <taxon>Saccharomycotina</taxon>
        <taxon>Pichiomycetes</taxon>
        <taxon>Pichiales</taxon>
        <taxon>Pichiaceae</taxon>
        <taxon>Pichia</taxon>
    </lineage>
</organism>
<dbReference type="EMBL" id="BTGB01000001">
    <property type="protein sequence ID" value="GMM44731.1"/>
    <property type="molecule type" value="Genomic_DNA"/>
</dbReference>
<evidence type="ECO:0000256" key="2">
    <source>
        <dbReference type="ARBA" id="ARBA00023157"/>
    </source>
</evidence>
<dbReference type="InterPro" id="IPR033121">
    <property type="entry name" value="PEPTIDASE_A1"/>
</dbReference>
<comment type="caution">
    <text evidence="5">The sequence shown here is derived from an EMBL/GenBank/DDBJ whole genome shotgun (WGS) entry which is preliminary data.</text>
</comment>
<gene>
    <name evidence="5" type="ORF">DAPK24_013060</name>
</gene>
<dbReference type="PANTHER" id="PTHR47966">
    <property type="entry name" value="BETA-SITE APP-CLEAVING ENZYME, ISOFORM A-RELATED"/>
    <property type="match status" value="1"/>
</dbReference>
<dbReference type="AlphaFoldDB" id="A0AAV5QZR7"/>